<evidence type="ECO:0000313" key="2">
    <source>
        <dbReference type="Proteomes" id="UP000287651"/>
    </source>
</evidence>
<sequence length="102" mass="11204">MEMIISSLVASSGLCPNRVGRPKDPLVSDLEENPWDWFISCTVDGGRSIKDQKNQEGRSAIKNAWIASNGCALSIPRTRLRISQQIERGAHRSPALARGAMQ</sequence>
<accession>A0A427B8L4</accession>
<name>A0A427B8L4_ENSVE</name>
<dbReference type="AlphaFoldDB" id="A0A427B8L4"/>
<protein>
    <submittedName>
        <fullName evidence="1">Uncharacterized protein</fullName>
    </submittedName>
</protein>
<comment type="caution">
    <text evidence="1">The sequence shown here is derived from an EMBL/GenBank/DDBJ whole genome shotgun (WGS) entry which is preliminary data.</text>
</comment>
<proteinExistence type="predicted"/>
<dbReference type="Proteomes" id="UP000287651">
    <property type="component" value="Unassembled WGS sequence"/>
</dbReference>
<gene>
    <name evidence="1" type="ORF">B296_00002412</name>
</gene>
<dbReference type="EMBL" id="AMZH03000233">
    <property type="protein sequence ID" value="RRT84783.1"/>
    <property type="molecule type" value="Genomic_DNA"/>
</dbReference>
<evidence type="ECO:0000313" key="1">
    <source>
        <dbReference type="EMBL" id="RRT84783.1"/>
    </source>
</evidence>
<reference evidence="1 2" key="1">
    <citation type="journal article" date="2014" name="Agronomy (Basel)">
        <title>A Draft Genome Sequence for Ensete ventricosum, the Drought-Tolerant Tree Against Hunger.</title>
        <authorList>
            <person name="Harrison J."/>
            <person name="Moore K.A."/>
            <person name="Paszkiewicz K."/>
            <person name="Jones T."/>
            <person name="Grant M."/>
            <person name="Ambacheew D."/>
            <person name="Muzemil S."/>
            <person name="Studholme D.J."/>
        </authorList>
    </citation>
    <scope>NUCLEOTIDE SEQUENCE [LARGE SCALE GENOMIC DNA]</scope>
</reference>
<organism evidence="1 2">
    <name type="scientific">Ensete ventricosum</name>
    <name type="common">Abyssinian banana</name>
    <name type="synonym">Musa ensete</name>
    <dbReference type="NCBI Taxonomy" id="4639"/>
    <lineage>
        <taxon>Eukaryota</taxon>
        <taxon>Viridiplantae</taxon>
        <taxon>Streptophyta</taxon>
        <taxon>Embryophyta</taxon>
        <taxon>Tracheophyta</taxon>
        <taxon>Spermatophyta</taxon>
        <taxon>Magnoliopsida</taxon>
        <taxon>Liliopsida</taxon>
        <taxon>Zingiberales</taxon>
        <taxon>Musaceae</taxon>
        <taxon>Ensete</taxon>
    </lineage>
</organism>